<keyword evidence="3" id="KW-1185">Reference proteome</keyword>
<comment type="caution">
    <text evidence="2">The sequence shown here is derived from an EMBL/GenBank/DDBJ whole genome shotgun (WGS) entry which is preliminary data.</text>
</comment>
<organism evidence="2 3">
    <name type="scientific">Dermatophagoides pteronyssinus</name>
    <name type="common">European house dust mite</name>
    <dbReference type="NCBI Taxonomy" id="6956"/>
    <lineage>
        <taxon>Eukaryota</taxon>
        <taxon>Metazoa</taxon>
        <taxon>Ecdysozoa</taxon>
        <taxon>Arthropoda</taxon>
        <taxon>Chelicerata</taxon>
        <taxon>Arachnida</taxon>
        <taxon>Acari</taxon>
        <taxon>Acariformes</taxon>
        <taxon>Sarcoptiformes</taxon>
        <taxon>Astigmata</taxon>
        <taxon>Psoroptidia</taxon>
        <taxon>Analgoidea</taxon>
        <taxon>Pyroglyphidae</taxon>
        <taxon>Dermatophagoidinae</taxon>
        <taxon>Dermatophagoides</taxon>
    </lineage>
</organism>
<gene>
    <name evidence="2" type="ORF">DERP_004238</name>
</gene>
<proteinExistence type="predicted"/>
<name>A0ABQ8J8K9_DERPT</name>
<protein>
    <submittedName>
        <fullName evidence="2">Uncharacterized protein</fullName>
    </submittedName>
</protein>
<keyword evidence="1" id="KW-0175">Coiled coil</keyword>
<evidence type="ECO:0000313" key="2">
    <source>
        <dbReference type="EMBL" id="KAH9418910.1"/>
    </source>
</evidence>
<reference evidence="2 3" key="1">
    <citation type="journal article" date="2018" name="J. Allergy Clin. Immunol.">
        <title>High-quality assembly of Dermatophagoides pteronyssinus genome and transcriptome reveals a wide range of novel allergens.</title>
        <authorList>
            <person name="Liu X.Y."/>
            <person name="Yang K.Y."/>
            <person name="Wang M.Q."/>
            <person name="Kwok J.S."/>
            <person name="Zeng X."/>
            <person name="Yang Z."/>
            <person name="Xiao X.J."/>
            <person name="Lau C.P."/>
            <person name="Li Y."/>
            <person name="Huang Z.M."/>
            <person name="Ba J.G."/>
            <person name="Yim A.K."/>
            <person name="Ouyang C.Y."/>
            <person name="Ngai S.M."/>
            <person name="Chan T.F."/>
            <person name="Leung E.L."/>
            <person name="Liu L."/>
            <person name="Liu Z.G."/>
            <person name="Tsui S.K."/>
        </authorList>
    </citation>
    <scope>NUCLEOTIDE SEQUENCE [LARGE SCALE GENOMIC DNA]</scope>
    <source>
        <strain evidence="2">Derp</strain>
    </source>
</reference>
<accession>A0ABQ8J8K9</accession>
<sequence>MSDNNNNEQQQENKKIFYIAEDEELDNLHNMRYYEDSSEEEYEKDVDAKIDEFREYVRGYIDNYMDEKYTMDDLKKLENWQYYLLSSCVDLGEIDDDYHFVPMRRTKSNPDLVSDEKLKKFREQKQELQEQNRKLDESQIDDAVLRFKKLYEKRAIKFEDNNVEIDEYQFSQCYDLNLSDLNSLELEYMADIYKIESPQTISSDYDDKECDDHKECDYPIRRAKSCPILDSELRRN</sequence>
<evidence type="ECO:0000256" key="1">
    <source>
        <dbReference type="SAM" id="Coils"/>
    </source>
</evidence>
<dbReference type="EMBL" id="NJHN03000062">
    <property type="protein sequence ID" value="KAH9418910.1"/>
    <property type="molecule type" value="Genomic_DNA"/>
</dbReference>
<dbReference type="Proteomes" id="UP000887458">
    <property type="component" value="Unassembled WGS sequence"/>
</dbReference>
<feature type="coiled-coil region" evidence="1">
    <location>
        <begin position="114"/>
        <end position="141"/>
    </location>
</feature>
<reference evidence="2 3" key="2">
    <citation type="journal article" date="2022" name="Mol. Biol. Evol.">
        <title>Comparative Genomics Reveals Insights into the Divergent Evolution of Astigmatic Mites and Household Pest Adaptations.</title>
        <authorList>
            <person name="Xiong Q."/>
            <person name="Wan A.T."/>
            <person name="Liu X."/>
            <person name="Fung C.S."/>
            <person name="Xiao X."/>
            <person name="Malainual N."/>
            <person name="Hou J."/>
            <person name="Wang L."/>
            <person name="Wang M."/>
            <person name="Yang K.Y."/>
            <person name="Cui Y."/>
            <person name="Leung E.L."/>
            <person name="Nong W."/>
            <person name="Shin S.K."/>
            <person name="Au S.W."/>
            <person name="Jeong K.Y."/>
            <person name="Chew F.T."/>
            <person name="Hui J.H."/>
            <person name="Leung T.F."/>
            <person name="Tungtrongchitr A."/>
            <person name="Zhong N."/>
            <person name="Liu Z."/>
            <person name="Tsui S.K."/>
        </authorList>
    </citation>
    <scope>NUCLEOTIDE SEQUENCE [LARGE SCALE GENOMIC DNA]</scope>
    <source>
        <strain evidence="2">Derp</strain>
    </source>
</reference>
<evidence type="ECO:0000313" key="3">
    <source>
        <dbReference type="Proteomes" id="UP000887458"/>
    </source>
</evidence>